<name>A0A0B2VPP6_TOXCA</name>
<gene>
    <name evidence="1" type="ORF">Tcan_11449</name>
</gene>
<dbReference type="Proteomes" id="UP000031036">
    <property type="component" value="Unassembled WGS sequence"/>
</dbReference>
<reference evidence="1 2" key="1">
    <citation type="submission" date="2014-11" db="EMBL/GenBank/DDBJ databases">
        <title>Genetic blueprint of the zoonotic pathogen Toxocara canis.</title>
        <authorList>
            <person name="Zhu X.-Q."/>
            <person name="Korhonen P.K."/>
            <person name="Cai H."/>
            <person name="Young N.D."/>
            <person name="Nejsum P."/>
            <person name="von Samson-Himmelstjerna G."/>
            <person name="Boag P.R."/>
            <person name="Tan P."/>
            <person name="Li Q."/>
            <person name="Min J."/>
            <person name="Yang Y."/>
            <person name="Wang X."/>
            <person name="Fang X."/>
            <person name="Hall R.S."/>
            <person name="Hofmann A."/>
            <person name="Sternberg P.W."/>
            <person name="Jex A.R."/>
            <person name="Gasser R.B."/>
        </authorList>
    </citation>
    <scope>NUCLEOTIDE SEQUENCE [LARGE SCALE GENOMIC DNA]</scope>
    <source>
        <strain evidence="1">PN_DK_2014</strain>
    </source>
</reference>
<dbReference type="EMBL" id="JPKZ01001198">
    <property type="protein sequence ID" value="KHN83397.1"/>
    <property type="molecule type" value="Genomic_DNA"/>
</dbReference>
<protein>
    <submittedName>
        <fullName evidence="1">Uncharacterized protein</fullName>
    </submittedName>
</protein>
<accession>A0A0B2VPP6</accession>
<sequence>MDDATNDEQRKKQLHHPLAKVFSQLEQLTAAFCAAGRDARKAHRKASIYPTIQLLIEIFGLHSNALHLHRHTQEYDTDTLQSILRFSAASQHHLQQPRHSHLQSKRCD</sequence>
<keyword evidence="2" id="KW-1185">Reference proteome</keyword>
<organism evidence="1 2">
    <name type="scientific">Toxocara canis</name>
    <name type="common">Canine roundworm</name>
    <dbReference type="NCBI Taxonomy" id="6265"/>
    <lineage>
        <taxon>Eukaryota</taxon>
        <taxon>Metazoa</taxon>
        <taxon>Ecdysozoa</taxon>
        <taxon>Nematoda</taxon>
        <taxon>Chromadorea</taxon>
        <taxon>Rhabditida</taxon>
        <taxon>Spirurina</taxon>
        <taxon>Ascaridomorpha</taxon>
        <taxon>Ascaridoidea</taxon>
        <taxon>Toxocaridae</taxon>
        <taxon>Toxocara</taxon>
    </lineage>
</organism>
<proteinExistence type="predicted"/>
<evidence type="ECO:0000313" key="2">
    <source>
        <dbReference type="Proteomes" id="UP000031036"/>
    </source>
</evidence>
<evidence type="ECO:0000313" key="1">
    <source>
        <dbReference type="EMBL" id="KHN83397.1"/>
    </source>
</evidence>
<dbReference type="AlphaFoldDB" id="A0A0B2VPP6"/>
<comment type="caution">
    <text evidence="1">The sequence shown here is derived from an EMBL/GenBank/DDBJ whole genome shotgun (WGS) entry which is preliminary data.</text>
</comment>